<evidence type="ECO:0000256" key="3">
    <source>
        <dbReference type="ARBA" id="ARBA00023002"/>
    </source>
</evidence>
<evidence type="ECO:0000313" key="4">
    <source>
        <dbReference type="EMBL" id="KZV83077.1"/>
    </source>
</evidence>
<keyword evidence="3" id="KW-0560">Oxidoreductase</keyword>
<accession>A0A165CT98</accession>
<protein>
    <submittedName>
        <fullName evidence="4">NAD(P)-binding protein</fullName>
    </submittedName>
</protein>
<dbReference type="Pfam" id="PF00106">
    <property type="entry name" value="adh_short"/>
    <property type="match status" value="1"/>
</dbReference>
<proteinExistence type="inferred from homology"/>
<dbReference type="SUPFAM" id="SSF51735">
    <property type="entry name" value="NAD(P)-binding Rossmann-fold domains"/>
    <property type="match status" value="1"/>
</dbReference>
<dbReference type="CDD" id="cd05233">
    <property type="entry name" value="SDR_c"/>
    <property type="match status" value="1"/>
</dbReference>
<dbReference type="OrthoDB" id="3819888at2759"/>
<dbReference type="InParanoid" id="A0A165CT98"/>
<keyword evidence="5" id="KW-1185">Reference proteome</keyword>
<dbReference type="InterPro" id="IPR052178">
    <property type="entry name" value="Sec_Metab_Biosynth_SDR"/>
</dbReference>
<dbReference type="Proteomes" id="UP000077266">
    <property type="component" value="Unassembled WGS sequence"/>
</dbReference>
<dbReference type="InterPro" id="IPR036291">
    <property type="entry name" value="NAD(P)-bd_dom_sf"/>
</dbReference>
<dbReference type="EMBL" id="KV426290">
    <property type="protein sequence ID" value="KZV83077.1"/>
    <property type="molecule type" value="Genomic_DNA"/>
</dbReference>
<dbReference type="PRINTS" id="PR00081">
    <property type="entry name" value="GDHRDH"/>
</dbReference>
<evidence type="ECO:0000313" key="5">
    <source>
        <dbReference type="Proteomes" id="UP000077266"/>
    </source>
</evidence>
<name>A0A165CT98_EXIGL</name>
<keyword evidence="2" id="KW-0521">NADP</keyword>
<dbReference type="PANTHER" id="PTHR43618">
    <property type="entry name" value="7-ALPHA-HYDROXYSTEROID DEHYDROGENASE"/>
    <property type="match status" value="1"/>
</dbReference>
<organism evidence="4 5">
    <name type="scientific">Exidia glandulosa HHB12029</name>
    <dbReference type="NCBI Taxonomy" id="1314781"/>
    <lineage>
        <taxon>Eukaryota</taxon>
        <taxon>Fungi</taxon>
        <taxon>Dikarya</taxon>
        <taxon>Basidiomycota</taxon>
        <taxon>Agaricomycotina</taxon>
        <taxon>Agaricomycetes</taxon>
        <taxon>Auriculariales</taxon>
        <taxon>Exidiaceae</taxon>
        <taxon>Exidia</taxon>
    </lineage>
</organism>
<comment type="similarity">
    <text evidence="1">Belongs to the short-chain dehydrogenases/reductases (SDR) family.</text>
</comment>
<reference evidence="4 5" key="1">
    <citation type="journal article" date="2016" name="Mol. Biol. Evol.">
        <title>Comparative Genomics of Early-Diverging Mushroom-Forming Fungi Provides Insights into the Origins of Lignocellulose Decay Capabilities.</title>
        <authorList>
            <person name="Nagy L.G."/>
            <person name="Riley R."/>
            <person name="Tritt A."/>
            <person name="Adam C."/>
            <person name="Daum C."/>
            <person name="Floudas D."/>
            <person name="Sun H."/>
            <person name="Yadav J.S."/>
            <person name="Pangilinan J."/>
            <person name="Larsson K.H."/>
            <person name="Matsuura K."/>
            <person name="Barry K."/>
            <person name="Labutti K."/>
            <person name="Kuo R."/>
            <person name="Ohm R.A."/>
            <person name="Bhattacharya S.S."/>
            <person name="Shirouzu T."/>
            <person name="Yoshinaga Y."/>
            <person name="Martin F.M."/>
            <person name="Grigoriev I.V."/>
            <person name="Hibbett D.S."/>
        </authorList>
    </citation>
    <scope>NUCLEOTIDE SEQUENCE [LARGE SCALE GENOMIC DNA]</scope>
    <source>
        <strain evidence="4 5">HHB12029</strain>
    </source>
</reference>
<dbReference type="InterPro" id="IPR002347">
    <property type="entry name" value="SDR_fam"/>
</dbReference>
<sequence>MAATDTPEKLLQSLSSAALHNLDGLVAVVTGGSTIVLQGIGLMITTTLLANGAKVYIIGLDQKRVDDVVTIYDKAAGGRLVGLAGDVTKKDEAKRLAAEIGKREPYVNVLFNNAGVLGSTVADLKTSTNVEDYVNAFDTYSESDFHSVSAVNTFGVYFMSVAFLKLLDASKNNRKGKKFPPQIVITSSMNAWSKDPDTAGRGIPYLLSKSAAAHLTKLLAHEFLPLQIRVNGIAPGLFATGMTSKGVNALGFPNTSREQCAHEANFEVPFGKSGGHTDMGKLALMLVTNEFMNGEIVLIDGGTLLRHPASY</sequence>
<dbReference type="Gene3D" id="3.40.50.720">
    <property type="entry name" value="NAD(P)-binding Rossmann-like Domain"/>
    <property type="match status" value="1"/>
</dbReference>
<gene>
    <name evidence="4" type="ORF">EXIGLDRAFT_326524</name>
</gene>
<dbReference type="PANTHER" id="PTHR43618:SF4">
    <property type="entry name" value="SHORT CHAIN DEHYDROGENASE_REDUCTASE FAMILY (AFU_ORTHOLOGUE AFUA_7G04540)"/>
    <property type="match status" value="1"/>
</dbReference>
<evidence type="ECO:0000256" key="1">
    <source>
        <dbReference type="ARBA" id="ARBA00006484"/>
    </source>
</evidence>
<evidence type="ECO:0000256" key="2">
    <source>
        <dbReference type="ARBA" id="ARBA00022857"/>
    </source>
</evidence>
<dbReference type="STRING" id="1314781.A0A165CT98"/>
<dbReference type="AlphaFoldDB" id="A0A165CT98"/>
<dbReference type="GO" id="GO:0016491">
    <property type="term" value="F:oxidoreductase activity"/>
    <property type="evidence" value="ECO:0007669"/>
    <property type="project" value="UniProtKB-KW"/>
</dbReference>